<evidence type="ECO:0000313" key="10">
    <source>
        <dbReference type="Proteomes" id="UP001597371"/>
    </source>
</evidence>
<keyword evidence="6 9" id="KW-0413">Isomerase</keyword>
<dbReference type="NCBIfam" id="TIGR00641">
    <property type="entry name" value="acid_CoA_mut_N"/>
    <property type="match status" value="1"/>
</dbReference>
<comment type="similarity">
    <text evidence="2">Belongs to the methylmalonyl-CoA mutase family.</text>
</comment>
<keyword evidence="10" id="KW-1185">Reference proteome</keyword>
<dbReference type="NCBIfam" id="NF006944">
    <property type="entry name" value="PRK09426.1"/>
    <property type="match status" value="1"/>
</dbReference>
<evidence type="ECO:0000313" key="9">
    <source>
        <dbReference type="EMBL" id="MFD2237930.1"/>
    </source>
</evidence>
<dbReference type="NCBIfam" id="TIGR00640">
    <property type="entry name" value="acid_CoA_mut_C"/>
    <property type="match status" value="1"/>
</dbReference>
<dbReference type="Proteomes" id="UP001597371">
    <property type="component" value="Unassembled WGS sequence"/>
</dbReference>
<dbReference type="InterPro" id="IPR006098">
    <property type="entry name" value="MMCoA_mutase_a_cat"/>
</dbReference>
<dbReference type="InterPro" id="IPR006099">
    <property type="entry name" value="MeMalonylCoA_mutase_a/b_cat"/>
</dbReference>
<dbReference type="InterPro" id="IPR036724">
    <property type="entry name" value="Cobalamin-bd_sf"/>
</dbReference>
<dbReference type="InterPro" id="IPR006159">
    <property type="entry name" value="Acid_CoA_mut_C"/>
</dbReference>
<dbReference type="InterPro" id="IPR016176">
    <property type="entry name" value="Cbl-dep_enz_cat"/>
</dbReference>
<comment type="caution">
    <text evidence="9">The sequence shown here is derived from an EMBL/GenBank/DDBJ whole genome shotgun (WGS) entry which is preliminary data.</text>
</comment>
<dbReference type="Pfam" id="PF02310">
    <property type="entry name" value="B12-binding"/>
    <property type="match status" value="1"/>
</dbReference>
<dbReference type="Gene3D" id="3.20.20.240">
    <property type="entry name" value="Methylmalonyl-CoA mutase"/>
    <property type="match status" value="1"/>
</dbReference>
<dbReference type="PANTHER" id="PTHR48101">
    <property type="entry name" value="METHYLMALONYL-COA MUTASE, MITOCHONDRIAL-RELATED"/>
    <property type="match status" value="1"/>
</dbReference>
<evidence type="ECO:0000256" key="6">
    <source>
        <dbReference type="ARBA" id="ARBA00023235"/>
    </source>
</evidence>
<dbReference type="SUPFAM" id="SSF51703">
    <property type="entry name" value="Cobalamin (vitamin B12)-dependent enzymes"/>
    <property type="match status" value="1"/>
</dbReference>
<dbReference type="PANTHER" id="PTHR48101:SF4">
    <property type="entry name" value="METHYLMALONYL-COA MUTASE, MITOCHONDRIAL"/>
    <property type="match status" value="1"/>
</dbReference>
<organism evidence="9 10">
    <name type="scientific">Aureimonas populi</name>
    <dbReference type="NCBI Taxonomy" id="1701758"/>
    <lineage>
        <taxon>Bacteria</taxon>
        <taxon>Pseudomonadati</taxon>
        <taxon>Pseudomonadota</taxon>
        <taxon>Alphaproteobacteria</taxon>
        <taxon>Hyphomicrobiales</taxon>
        <taxon>Aurantimonadaceae</taxon>
        <taxon>Aureimonas</taxon>
    </lineage>
</organism>
<keyword evidence="7" id="KW-0170">Cobalt</keyword>
<evidence type="ECO:0000256" key="2">
    <source>
        <dbReference type="ARBA" id="ARBA00008465"/>
    </source>
</evidence>
<evidence type="ECO:0000256" key="1">
    <source>
        <dbReference type="ARBA" id="ARBA00001922"/>
    </source>
</evidence>
<evidence type="ECO:0000256" key="4">
    <source>
        <dbReference type="ARBA" id="ARBA00022628"/>
    </source>
</evidence>
<evidence type="ECO:0000256" key="5">
    <source>
        <dbReference type="ARBA" id="ARBA00022723"/>
    </source>
</evidence>
<dbReference type="Gene3D" id="3.40.50.280">
    <property type="entry name" value="Cobalamin-binding domain"/>
    <property type="match status" value="1"/>
</dbReference>
<accession>A0ABW5CL22</accession>
<comment type="cofactor">
    <cofactor evidence="1">
        <name>adenosylcob(III)alamin</name>
        <dbReference type="ChEBI" id="CHEBI:18408"/>
    </cofactor>
</comment>
<reference evidence="10" key="1">
    <citation type="journal article" date="2019" name="Int. J. Syst. Evol. Microbiol.">
        <title>The Global Catalogue of Microorganisms (GCM) 10K type strain sequencing project: providing services to taxonomists for standard genome sequencing and annotation.</title>
        <authorList>
            <consortium name="The Broad Institute Genomics Platform"/>
            <consortium name="The Broad Institute Genome Sequencing Center for Infectious Disease"/>
            <person name="Wu L."/>
            <person name="Ma J."/>
        </authorList>
    </citation>
    <scope>NUCLEOTIDE SEQUENCE [LARGE SCALE GENOMIC DNA]</scope>
    <source>
        <strain evidence="10">ZS-35-S2</strain>
    </source>
</reference>
<dbReference type="InterPro" id="IPR058549">
    <property type="entry name" value="MeMalonylCoA_mutase_a/b_site"/>
</dbReference>
<keyword evidence="4" id="KW-0846">Cobalamin</keyword>
<dbReference type="Pfam" id="PF01642">
    <property type="entry name" value="MM_CoA_mutase"/>
    <property type="match status" value="1"/>
</dbReference>
<protein>
    <recommendedName>
        <fullName evidence="3">methylmalonyl-CoA mutase</fullName>
        <ecNumber evidence="3">5.4.99.2</ecNumber>
    </recommendedName>
</protein>
<dbReference type="CDD" id="cd02071">
    <property type="entry name" value="MM_CoA_mut_B12_BD"/>
    <property type="match status" value="1"/>
</dbReference>
<evidence type="ECO:0000256" key="7">
    <source>
        <dbReference type="ARBA" id="ARBA00023285"/>
    </source>
</evidence>
<feature type="domain" description="B12-binding" evidence="8">
    <location>
        <begin position="573"/>
        <end position="705"/>
    </location>
</feature>
<dbReference type="SUPFAM" id="SSF52242">
    <property type="entry name" value="Cobalamin (vitamin B12)-binding domain"/>
    <property type="match status" value="1"/>
</dbReference>
<proteinExistence type="inferred from homology"/>
<dbReference type="PROSITE" id="PS51332">
    <property type="entry name" value="B12_BINDING"/>
    <property type="match status" value="1"/>
</dbReference>
<evidence type="ECO:0000256" key="3">
    <source>
        <dbReference type="ARBA" id="ARBA00012398"/>
    </source>
</evidence>
<dbReference type="EMBL" id="JBHUIJ010000013">
    <property type="protein sequence ID" value="MFD2237930.1"/>
    <property type="molecule type" value="Genomic_DNA"/>
</dbReference>
<name>A0ABW5CL22_9HYPH</name>
<dbReference type="PROSITE" id="PS00544">
    <property type="entry name" value="METMALONYL_COA_MUTASE"/>
    <property type="match status" value="1"/>
</dbReference>
<dbReference type="InterPro" id="IPR006158">
    <property type="entry name" value="Cobalamin-bd"/>
</dbReference>
<dbReference type="GO" id="GO:0004494">
    <property type="term" value="F:methylmalonyl-CoA mutase activity"/>
    <property type="evidence" value="ECO:0007669"/>
    <property type="project" value="UniProtKB-EC"/>
</dbReference>
<sequence length="710" mass="76681">MPAIEDWKALAEKEVKGRDLTWQTPEGIAVKPLYTAADVAGIEPGLPGFAPFTRGVRASMYAGRPWTIRQYAGFSTAEESNAFYRRNLAAGQKGLSVAFDLATHRGYDSDHPRVTGDVGKAGVAIDTVEDMKILFEGIPLDTMSVSMTMNGAVIPTLAFFIVAAEEQGVSKEKLDGTIQNDILKEFMVRNTYIYPPEPSMRIVADIIAYTSANMPKFNSISISGYHMQEAGATQVQELAFTIADGMEYVRAAQAQGLDVDAFAGRLSFFFAIGMNFFMEVAKLRAARLLWHRAMTLAGAKSERSKMLRTHCQTSGVSLTEQDPYNNVIRTTIEAMASVLGGTQSLHTNALDEAIALPTDFSARIARNTQLVIAEETGITRVVDPLGGSYYVEALTKELADKAWEIVERVEREGGMSKAVEAGWPKAMIEEASAARAARVDRAEDVIVGVNKYRLAEEESLDILAVDNHRVREGQIARIARNRANRDEAACRAALDALKEGAQGSANLLALAVEAARARATLGEISAAMEEAFERYGTQPTPVTGIYGGAYRDDRRWAALLEGVESIVRRTGRRPRILVAKMGQDGHDRGANLVASVFADLGFEVVSGSLFQTPAEAARLAVEKDVDIVGASSLAAGHNTLIPELIDHLRQAGRADIKVVAGGVIPAQDYARLRKAGVQEIFGPGTNLVDAGGRVLRLLGHNMPPPGEDAA</sequence>
<dbReference type="EC" id="5.4.99.2" evidence="3"/>
<dbReference type="RefSeq" id="WP_209739381.1">
    <property type="nucleotide sequence ID" value="NZ_CP072611.1"/>
</dbReference>
<dbReference type="CDD" id="cd03679">
    <property type="entry name" value="MM_CoA_mutase_alpha_like"/>
    <property type="match status" value="1"/>
</dbReference>
<gene>
    <name evidence="9" type="primary">scpA</name>
    <name evidence="9" type="ORF">ACFSKQ_10720</name>
</gene>
<keyword evidence="5" id="KW-0479">Metal-binding</keyword>
<evidence type="ECO:0000259" key="8">
    <source>
        <dbReference type="PROSITE" id="PS51332"/>
    </source>
</evidence>